<sequence>MHKEPTEQVHQTNLDRCLYCTFFQALGCGGSTRFCTFKNVFLIHDPACEKECSDRREAE</sequence>
<gene>
    <name evidence="1" type="ORF">C4532_19395</name>
</gene>
<dbReference type="Proteomes" id="UP000285961">
    <property type="component" value="Unassembled WGS sequence"/>
</dbReference>
<name>A0A419ENN4_9BACT</name>
<proteinExistence type="predicted"/>
<comment type="caution">
    <text evidence="1">The sequence shown here is derived from an EMBL/GenBank/DDBJ whole genome shotgun (WGS) entry which is preliminary data.</text>
</comment>
<reference evidence="1 2" key="1">
    <citation type="journal article" date="2017" name="ISME J.">
        <title>Energy and carbon metabolisms in a deep terrestrial subsurface fluid microbial community.</title>
        <authorList>
            <person name="Momper L."/>
            <person name="Jungbluth S.P."/>
            <person name="Lee M.D."/>
            <person name="Amend J.P."/>
        </authorList>
    </citation>
    <scope>NUCLEOTIDE SEQUENCE [LARGE SCALE GENOMIC DNA]</scope>
    <source>
        <strain evidence="1">SURF_17</strain>
    </source>
</reference>
<dbReference type="AlphaFoldDB" id="A0A419ENN4"/>
<evidence type="ECO:0000313" key="1">
    <source>
        <dbReference type="EMBL" id="RJP64264.1"/>
    </source>
</evidence>
<organism evidence="1 2">
    <name type="scientific">Candidatus Abyssobacteria bacterium SURF_17</name>
    <dbReference type="NCBI Taxonomy" id="2093361"/>
    <lineage>
        <taxon>Bacteria</taxon>
        <taxon>Pseudomonadati</taxon>
        <taxon>Candidatus Hydrogenedentota</taxon>
        <taxon>Candidatus Abyssobacteria</taxon>
    </lineage>
</organism>
<accession>A0A419ENN4</accession>
<protein>
    <submittedName>
        <fullName evidence="1">Uncharacterized protein</fullName>
    </submittedName>
</protein>
<evidence type="ECO:0000313" key="2">
    <source>
        <dbReference type="Proteomes" id="UP000285961"/>
    </source>
</evidence>
<dbReference type="EMBL" id="QZKI01000142">
    <property type="protein sequence ID" value="RJP64264.1"/>
    <property type="molecule type" value="Genomic_DNA"/>
</dbReference>